<comment type="caution">
    <text evidence="1">The sequence shown here is derived from an EMBL/GenBank/DDBJ whole genome shotgun (WGS) entry which is preliminary data.</text>
</comment>
<gene>
    <name evidence="1" type="ORF">E4L96_18525</name>
</gene>
<dbReference type="AlphaFoldDB" id="A0A4Y9S564"/>
<accession>A0A4Y9S564</accession>
<evidence type="ECO:0000313" key="2">
    <source>
        <dbReference type="Proteomes" id="UP000298438"/>
    </source>
</evidence>
<dbReference type="PANTHER" id="PTHR38479">
    <property type="entry name" value="LMO0824 PROTEIN"/>
    <property type="match status" value="1"/>
</dbReference>
<sequence length="359" mass="38880">MSGAPVLSSRARNRALLARQHLLARSRMPALEMVEHLVGMQSQMPLPPYVGLWSRLAGFAPAELSALIEDRQAVRTWLMRGTIHLCSARDALALRPVLQPVIARGLRAGERRAALSGMDEKEIDSLVRHGRKLLEAAPRTNADLALLLAERWPGRDGGALAQVLHFQLPLVHVPPRGLWKQSGQAAVTTATSWLDAPLGRSSNPEALILRYLGAFGPASVADAQAWSGLTRLAPVFQKLRARLAVFRSENGSELFDLPDAPRPPEDTPAPARLVAEYDNVVLAHAERAHIVPDAYKGAMMSRNGIIPGTLLVDGMVAGTWRIARGASPSVVLEPFGKLAKSVRDELQAEAADLERLLSS</sequence>
<proteinExistence type="predicted"/>
<protein>
    <submittedName>
        <fullName evidence="1">Winged helix DNA-binding domain-containing protein</fullName>
    </submittedName>
</protein>
<dbReference type="Pfam" id="PF06224">
    <property type="entry name" value="AlkZ-like"/>
    <property type="match status" value="1"/>
</dbReference>
<organism evidence="1 2">
    <name type="scientific">Zemynaea arenosa</name>
    <dbReference type="NCBI Taxonomy" id="2561931"/>
    <lineage>
        <taxon>Bacteria</taxon>
        <taxon>Pseudomonadati</taxon>
        <taxon>Pseudomonadota</taxon>
        <taxon>Betaproteobacteria</taxon>
        <taxon>Burkholderiales</taxon>
        <taxon>Oxalobacteraceae</taxon>
        <taxon>Telluria group</taxon>
        <taxon>Zemynaea</taxon>
    </lineage>
</organism>
<dbReference type="OrthoDB" id="9148135at2"/>
<dbReference type="GO" id="GO:0003677">
    <property type="term" value="F:DNA binding"/>
    <property type="evidence" value="ECO:0007669"/>
    <property type="project" value="UniProtKB-KW"/>
</dbReference>
<evidence type="ECO:0000313" key="1">
    <source>
        <dbReference type="EMBL" id="TFW15005.1"/>
    </source>
</evidence>
<name>A0A4Y9S564_9BURK</name>
<dbReference type="EMBL" id="SPVF01000236">
    <property type="protein sequence ID" value="TFW15005.1"/>
    <property type="molecule type" value="Genomic_DNA"/>
</dbReference>
<dbReference type="RefSeq" id="WP_135208694.1">
    <property type="nucleotide sequence ID" value="NZ_SPVF01000236.1"/>
</dbReference>
<keyword evidence="1" id="KW-0238">DNA-binding</keyword>
<dbReference type="PANTHER" id="PTHR38479:SF2">
    <property type="entry name" value="WINGED HELIX DNA-BINDING DOMAIN-CONTAINING PROTEIN"/>
    <property type="match status" value="1"/>
</dbReference>
<dbReference type="Proteomes" id="UP000298438">
    <property type="component" value="Unassembled WGS sequence"/>
</dbReference>
<reference evidence="1 2" key="1">
    <citation type="submission" date="2019-03" db="EMBL/GenBank/DDBJ databases">
        <title>Draft Genome Sequence of Massilia arenosa sp. nov., a Novel Massilia Species Isolated from a Sandy-loam Maize Soil.</title>
        <authorList>
            <person name="Raths R."/>
            <person name="Peta V."/>
            <person name="Bucking H."/>
        </authorList>
    </citation>
    <scope>NUCLEOTIDE SEQUENCE [LARGE SCALE GENOMIC DNA]</scope>
    <source>
        <strain evidence="1 2">MC02</strain>
    </source>
</reference>
<dbReference type="InterPro" id="IPR009351">
    <property type="entry name" value="AlkZ-like"/>
</dbReference>
<keyword evidence="2" id="KW-1185">Reference proteome</keyword>